<dbReference type="Proteomes" id="UP001368500">
    <property type="component" value="Unassembled WGS sequence"/>
</dbReference>
<protein>
    <submittedName>
        <fullName evidence="2">TIM barrel protein</fullName>
    </submittedName>
</protein>
<dbReference type="PANTHER" id="PTHR12110">
    <property type="entry name" value="HYDROXYPYRUVATE ISOMERASE"/>
    <property type="match status" value="1"/>
</dbReference>
<reference evidence="2 3" key="1">
    <citation type="submission" date="2024-04" db="EMBL/GenBank/DDBJ databases">
        <title>Novel species of the genus Ideonella isolated from streams.</title>
        <authorList>
            <person name="Lu H."/>
        </authorList>
    </citation>
    <scope>NUCLEOTIDE SEQUENCE [LARGE SCALE GENOMIC DNA]</scope>
    <source>
        <strain evidence="2 3">BYS139W</strain>
    </source>
</reference>
<dbReference type="PANTHER" id="PTHR12110:SF48">
    <property type="entry name" value="BLL3656 PROTEIN"/>
    <property type="match status" value="1"/>
</dbReference>
<dbReference type="SUPFAM" id="SSF51658">
    <property type="entry name" value="Xylose isomerase-like"/>
    <property type="match status" value="1"/>
</dbReference>
<proteinExistence type="predicted"/>
<evidence type="ECO:0000259" key="1">
    <source>
        <dbReference type="Pfam" id="PF01261"/>
    </source>
</evidence>
<keyword evidence="3" id="KW-1185">Reference proteome</keyword>
<gene>
    <name evidence="2" type="ORF">AACH11_15890</name>
</gene>
<dbReference type="InterPro" id="IPR036237">
    <property type="entry name" value="Xyl_isomerase-like_sf"/>
</dbReference>
<accession>A0ABU9BC10</accession>
<dbReference type="RefSeq" id="WP_341375222.1">
    <property type="nucleotide sequence ID" value="NZ_JBBUTF010000014.1"/>
</dbReference>
<dbReference type="Gene3D" id="3.20.20.150">
    <property type="entry name" value="Divalent-metal-dependent TIM barrel enzymes"/>
    <property type="match status" value="1"/>
</dbReference>
<dbReference type="InterPro" id="IPR013022">
    <property type="entry name" value="Xyl_isomerase-like_TIM-brl"/>
</dbReference>
<organism evidence="2 3">
    <name type="scientific">Pseudaquabacterium rugosum</name>
    <dbReference type="NCBI Taxonomy" id="2984194"/>
    <lineage>
        <taxon>Bacteria</taxon>
        <taxon>Pseudomonadati</taxon>
        <taxon>Pseudomonadota</taxon>
        <taxon>Betaproteobacteria</taxon>
        <taxon>Burkholderiales</taxon>
        <taxon>Sphaerotilaceae</taxon>
        <taxon>Pseudaquabacterium</taxon>
    </lineage>
</organism>
<evidence type="ECO:0000313" key="2">
    <source>
        <dbReference type="EMBL" id="MEK8027445.1"/>
    </source>
</evidence>
<name>A0ABU9BC10_9BURK</name>
<evidence type="ECO:0000313" key="3">
    <source>
        <dbReference type="Proteomes" id="UP001368500"/>
    </source>
</evidence>
<dbReference type="PIRSF" id="PIRSF036778">
    <property type="entry name" value="UCP036778"/>
    <property type="match status" value="1"/>
</dbReference>
<comment type="caution">
    <text evidence="2">The sequence shown here is derived from an EMBL/GenBank/DDBJ whole genome shotgun (WGS) entry which is preliminary data.</text>
</comment>
<sequence>MSTPIRFALNRMALPQQAWPEFLAIVRRLGVSAIEIRNDLPGVEITDGTPARTLGTQAREAGLTIRSINALQRFDQWTPERQAEAQALIDYCAECGAEALVLCPTNSRADARSAEQRHADLVQALTGLRPMLQAAGLTGLVEPLGFEECAVRRKSQAVRAFEAIGQGPGAGPFRLVHDTFHHHLAGEDLFFPELTGLVHISGVEDGHLGVDQMRDGHRVLVGAADRLGNVAQIRRLLAAGYGGLLSFEPFADEIGRATDIEARLAASMDWLRAQLA</sequence>
<dbReference type="InterPro" id="IPR014621">
    <property type="entry name" value="UCP036778_sugar_epimerase"/>
</dbReference>
<dbReference type="Pfam" id="PF01261">
    <property type="entry name" value="AP_endonuc_2"/>
    <property type="match status" value="1"/>
</dbReference>
<feature type="domain" description="Xylose isomerase-like TIM barrel" evidence="1">
    <location>
        <begin position="24"/>
        <end position="273"/>
    </location>
</feature>
<dbReference type="EMBL" id="JBBUTF010000014">
    <property type="protein sequence ID" value="MEK8027445.1"/>
    <property type="molecule type" value="Genomic_DNA"/>
</dbReference>
<dbReference type="InterPro" id="IPR050312">
    <property type="entry name" value="IolE/XylAMocC-like"/>
</dbReference>